<evidence type="ECO:0000313" key="1">
    <source>
        <dbReference type="Proteomes" id="UP000887579"/>
    </source>
</evidence>
<accession>A0AC34FUX0</accession>
<proteinExistence type="predicted"/>
<evidence type="ECO:0000313" key="2">
    <source>
        <dbReference type="WBParaSite" id="ES5_v2.g21192.t1"/>
    </source>
</evidence>
<dbReference type="WBParaSite" id="ES5_v2.g21192.t1">
    <property type="protein sequence ID" value="ES5_v2.g21192.t1"/>
    <property type="gene ID" value="ES5_v2.g21192"/>
</dbReference>
<name>A0AC34FUX0_9BILA</name>
<dbReference type="Proteomes" id="UP000887579">
    <property type="component" value="Unplaced"/>
</dbReference>
<organism evidence="1 2">
    <name type="scientific">Panagrolaimus sp. ES5</name>
    <dbReference type="NCBI Taxonomy" id="591445"/>
    <lineage>
        <taxon>Eukaryota</taxon>
        <taxon>Metazoa</taxon>
        <taxon>Ecdysozoa</taxon>
        <taxon>Nematoda</taxon>
        <taxon>Chromadorea</taxon>
        <taxon>Rhabditida</taxon>
        <taxon>Tylenchina</taxon>
        <taxon>Panagrolaimomorpha</taxon>
        <taxon>Panagrolaimoidea</taxon>
        <taxon>Panagrolaimidae</taxon>
        <taxon>Panagrolaimus</taxon>
    </lineage>
</organism>
<protein>
    <submittedName>
        <fullName evidence="2">Uncharacterized protein</fullName>
    </submittedName>
</protein>
<sequence length="206" mass="24105">MHDAPKDPLDITRCLYPSNIHPLLGNISKENTPVCVYIIPLRDDYLQFYFPSQSDAYFETFWKENGARCLKYYGSEVLGFYNLEKYGNLPTDVLFSCSRGFDDVSEGNREEQLNVFLSQLMLAYIQEMEGKPSHRLMRCYDRDTDLVNSHWTLYNCMLAVMNRTFSVGPLSFNSFFVDQMDDESADFSHLNVQYTYSFFILTKAYF</sequence>
<reference evidence="2" key="1">
    <citation type="submission" date="2022-11" db="UniProtKB">
        <authorList>
            <consortium name="WormBaseParasite"/>
        </authorList>
    </citation>
    <scope>IDENTIFICATION</scope>
</reference>